<dbReference type="PANTHER" id="PTHR13723">
    <property type="entry name" value="ADAMTS A DISINTEGRIN AND METALLOPROTEASE WITH THROMBOSPONDIN MOTIFS PROTEASE"/>
    <property type="match status" value="1"/>
</dbReference>
<evidence type="ECO:0000256" key="6">
    <source>
        <dbReference type="PIRSR" id="PIRSR613273-3"/>
    </source>
</evidence>
<dbReference type="InterPro" id="IPR013273">
    <property type="entry name" value="ADAMTS/ADAMTS-like"/>
</dbReference>
<keyword evidence="2" id="KW-0964">Secreted</keyword>
<feature type="compositionally biased region" description="Basic residues" evidence="7">
    <location>
        <begin position="638"/>
        <end position="649"/>
    </location>
</feature>
<dbReference type="Pfam" id="PF00090">
    <property type="entry name" value="TSP_1"/>
    <property type="match status" value="1"/>
</dbReference>
<feature type="region of interest" description="Disordered" evidence="7">
    <location>
        <begin position="491"/>
        <end position="516"/>
    </location>
</feature>
<dbReference type="Gene3D" id="2.20.100.10">
    <property type="entry name" value="Thrombospondin type-1 (TSP1) repeat"/>
    <property type="match status" value="5"/>
</dbReference>
<dbReference type="Pfam" id="PF08686">
    <property type="entry name" value="PLAC"/>
    <property type="match status" value="1"/>
</dbReference>
<protein>
    <submittedName>
        <fullName evidence="11">Thrombospondin type-1 domain-containing protein 4 isoform X1</fullName>
    </submittedName>
</protein>
<keyword evidence="3 8" id="KW-0732">Signal</keyword>
<dbReference type="GO" id="GO:0030198">
    <property type="term" value="P:extracellular matrix organization"/>
    <property type="evidence" value="ECO:0007669"/>
    <property type="project" value="InterPro"/>
</dbReference>
<evidence type="ECO:0000256" key="4">
    <source>
        <dbReference type="ARBA" id="ARBA00022737"/>
    </source>
</evidence>
<feature type="domain" description="PLAC" evidence="9">
    <location>
        <begin position="857"/>
        <end position="894"/>
    </location>
</feature>
<feature type="disulfide bond" evidence="6">
    <location>
        <begin position="201"/>
        <end position="242"/>
    </location>
</feature>
<name>A0A9C6SQW1_DROAB</name>
<sequence>MANFVYIFTTCLIVAALAQLIVADSSTLERIKKHQEWLNTHNKHKSDRKKFTKWKSSIEPANLWRINKQPLGKQNSSINEVYVENETTSMKANDGLEPTVPSHTILLRNLSNARQEHVSNTMSSNPTDISTTSATTTTTTTTSTSIPTLATPQATEPIPTPSGSPSMTSTSATTTTSTTKKSKPKMRPYPRWASWSPWSECSRSCGGGVMHQIRKCIDRNSATSKTYPSDSCVGLSKRYQLCNDVPCPLESDDIRAYQCAAYDKVDFQGQQYSWEPYIKDDAECELNCKPLGMKYFATLNDTVIDGTPCQRPAEYYRSKSTYASRAMCVDGICKAVLANGSIKGLYANSGSVSCGGLLCRPVTGIFTRDPLPEDAYVHVSTIPAGASNISITELKNSANLLVLRTSEQKSIFNGENEVSESGSYEAVGATFDYHRIDGVQNGEGVTEWITCTGPIKDAIELLVYSNLMNPGIKYEYLLPIVSDSEENEMSLESSDGFLKSGGGNEDGSSSSSQRRKRKFNWKVVGFSSCTKSCGGGTQTPIVRCVRENPVRYWSQRRCSHSEKPVLNENLLHCNTQPCPAYWRMDDWGECRCQHGEAVRRRDLNCVQELASGIVIHVDKAACMEEQPPSEKQCECPKGRRRNSGRYRMHSHSDSINGTHVARSRTQKKLGDAVWLMSEWNQYCSTSCGPGIQYRTIFCDRPKTKAERCDPRDIPENRRPCTQTACDVGDWFMGPWSPCSGDCFNLTRSRPVLCIKNQLITDDEECKADLKPQVMEKCSHDEVAYCAPRWHYSEWSECTRSCDGGTQRRSVKCLEYDEKLNALRESTKCRYALREHIYRNCNTQKCEDLTNELIQNDEATECSDHFPNCKWAVQAKLCSYDYYRENCCISCTKLH</sequence>
<evidence type="ECO:0000256" key="3">
    <source>
        <dbReference type="ARBA" id="ARBA00022729"/>
    </source>
</evidence>
<evidence type="ECO:0000259" key="9">
    <source>
        <dbReference type="PROSITE" id="PS50900"/>
    </source>
</evidence>
<dbReference type="PROSITE" id="PS50092">
    <property type="entry name" value="TSP1"/>
    <property type="match status" value="5"/>
</dbReference>
<feature type="chain" id="PRO_5038504649" evidence="8">
    <location>
        <begin position="24"/>
        <end position="894"/>
    </location>
</feature>
<dbReference type="OrthoDB" id="5781878at2759"/>
<dbReference type="RefSeq" id="XP_051858406.1">
    <property type="nucleotide sequence ID" value="XM_052002446.1"/>
</dbReference>
<dbReference type="SMART" id="SM00209">
    <property type="entry name" value="TSP1"/>
    <property type="match status" value="6"/>
</dbReference>
<feature type="compositionally biased region" description="Low complexity" evidence="7">
    <location>
        <begin position="126"/>
        <end position="151"/>
    </location>
</feature>
<dbReference type="InterPro" id="IPR050439">
    <property type="entry name" value="ADAMTS_ADAMTS-like"/>
</dbReference>
<dbReference type="Gene3D" id="2.60.120.830">
    <property type="match status" value="1"/>
</dbReference>
<evidence type="ECO:0000256" key="2">
    <source>
        <dbReference type="ARBA" id="ARBA00022525"/>
    </source>
</evidence>
<feature type="compositionally biased region" description="Low complexity" evidence="7">
    <location>
        <begin position="161"/>
        <end position="179"/>
    </location>
</feature>
<dbReference type="AlphaFoldDB" id="A0A9C6SQW1"/>
<evidence type="ECO:0000256" key="5">
    <source>
        <dbReference type="ARBA" id="ARBA00023157"/>
    </source>
</evidence>
<keyword evidence="10" id="KW-1185">Reference proteome</keyword>
<dbReference type="PANTHER" id="PTHR13723:SF316">
    <property type="entry name" value="LONELY HEART, ISOFORM A"/>
    <property type="match status" value="1"/>
</dbReference>
<dbReference type="InterPro" id="IPR036383">
    <property type="entry name" value="TSP1_rpt_sf"/>
</dbReference>
<keyword evidence="5 6" id="KW-1015">Disulfide bond</keyword>
<feature type="region of interest" description="Disordered" evidence="7">
    <location>
        <begin position="118"/>
        <end position="188"/>
    </location>
</feature>
<dbReference type="InterPro" id="IPR010294">
    <property type="entry name" value="ADAMTS_spacer1"/>
</dbReference>
<dbReference type="PRINTS" id="PR01857">
    <property type="entry name" value="ADAMTSFAMILY"/>
</dbReference>
<keyword evidence="4" id="KW-0677">Repeat</keyword>
<evidence type="ECO:0000256" key="7">
    <source>
        <dbReference type="SAM" id="MobiDB-lite"/>
    </source>
</evidence>
<feature type="disulfide bond" evidence="6">
    <location>
        <begin position="205"/>
        <end position="247"/>
    </location>
</feature>
<evidence type="ECO:0000313" key="11">
    <source>
        <dbReference type="RefSeq" id="XP_051858406.1"/>
    </source>
</evidence>
<accession>A0A9C6SQW1</accession>
<dbReference type="Pfam" id="PF05986">
    <property type="entry name" value="ADAMTS_spacer1"/>
    <property type="match status" value="1"/>
</dbReference>
<dbReference type="InterPro" id="IPR010909">
    <property type="entry name" value="PLAC"/>
</dbReference>
<dbReference type="InterPro" id="IPR000884">
    <property type="entry name" value="TSP1_rpt"/>
</dbReference>
<reference evidence="11" key="1">
    <citation type="submission" date="2025-08" db="UniProtKB">
        <authorList>
            <consortium name="RefSeq"/>
        </authorList>
    </citation>
    <scope>IDENTIFICATION</scope>
    <source>
        <strain evidence="11">15112-1751.03</strain>
        <tissue evidence="11">Whole Adult</tissue>
    </source>
</reference>
<dbReference type="GO" id="GO:0005576">
    <property type="term" value="C:extracellular region"/>
    <property type="evidence" value="ECO:0007669"/>
    <property type="project" value="UniProtKB-SubCell"/>
</dbReference>
<dbReference type="PROSITE" id="PS50900">
    <property type="entry name" value="PLAC"/>
    <property type="match status" value="1"/>
</dbReference>
<dbReference type="Pfam" id="PF19030">
    <property type="entry name" value="TSP1_ADAMTS"/>
    <property type="match status" value="4"/>
</dbReference>
<gene>
    <name evidence="11" type="primary">LOC127565158</name>
</gene>
<evidence type="ECO:0000313" key="10">
    <source>
        <dbReference type="Proteomes" id="UP000515160"/>
    </source>
</evidence>
<dbReference type="GO" id="GO:0031012">
    <property type="term" value="C:extracellular matrix"/>
    <property type="evidence" value="ECO:0007669"/>
    <property type="project" value="TreeGrafter"/>
</dbReference>
<feature type="signal peptide" evidence="8">
    <location>
        <begin position="1"/>
        <end position="23"/>
    </location>
</feature>
<comment type="subcellular location">
    <subcellularLocation>
        <location evidence="1">Secreted</location>
    </subcellularLocation>
</comment>
<feature type="region of interest" description="Disordered" evidence="7">
    <location>
        <begin position="633"/>
        <end position="662"/>
    </location>
</feature>
<dbReference type="Proteomes" id="UP000515160">
    <property type="component" value="Chromosome 2L"/>
</dbReference>
<dbReference type="GeneID" id="127565158"/>
<dbReference type="SUPFAM" id="SSF82895">
    <property type="entry name" value="TSP-1 type 1 repeat"/>
    <property type="match status" value="4"/>
</dbReference>
<dbReference type="CTD" id="34435"/>
<evidence type="ECO:0000256" key="8">
    <source>
        <dbReference type="SAM" id="SignalP"/>
    </source>
</evidence>
<feature type="disulfide bond" evidence="6">
    <location>
        <begin position="216"/>
        <end position="232"/>
    </location>
</feature>
<proteinExistence type="predicted"/>
<organism evidence="10 11">
    <name type="scientific">Drosophila albomicans</name>
    <name type="common">Fruit fly</name>
    <dbReference type="NCBI Taxonomy" id="7291"/>
    <lineage>
        <taxon>Eukaryota</taxon>
        <taxon>Metazoa</taxon>
        <taxon>Ecdysozoa</taxon>
        <taxon>Arthropoda</taxon>
        <taxon>Hexapoda</taxon>
        <taxon>Insecta</taxon>
        <taxon>Pterygota</taxon>
        <taxon>Neoptera</taxon>
        <taxon>Endopterygota</taxon>
        <taxon>Diptera</taxon>
        <taxon>Brachycera</taxon>
        <taxon>Muscomorpha</taxon>
        <taxon>Ephydroidea</taxon>
        <taxon>Drosophilidae</taxon>
        <taxon>Drosophila</taxon>
    </lineage>
</organism>
<evidence type="ECO:0000256" key="1">
    <source>
        <dbReference type="ARBA" id="ARBA00004613"/>
    </source>
</evidence>